<dbReference type="PRINTS" id="PR00081">
    <property type="entry name" value="GDHRDH"/>
</dbReference>
<reference evidence="3 4" key="1">
    <citation type="journal article" date="2017" name="Gigascience">
        <title>Genome sequence of the small brown planthopper, Laodelphax striatellus.</title>
        <authorList>
            <person name="Zhu J."/>
            <person name="Jiang F."/>
            <person name="Wang X."/>
            <person name="Yang P."/>
            <person name="Bao Y."/>
            <person name="Zhao W."/>
            <person name="Wang W."/>
            <person name="Lu H."/>
            <person name="Wang Q."/>
            <person name="Cui N."/>
            <person name="Li J."/>
            <person name="Chen X."/>
            <person name="Luo L."/>
            <person name="Yu J."/>
            <person name="Kang L."/>
            <person name="Cui F."/>
        </authorList>
    </citation>
    <scope>NUCLEOTIDE SEQUENCE [LARGE SCALE GENOMIC DNA]</scope>
    <source>
        <strain evidence="3">Lst14</strain>
    </source>
</reference>
<proteinExistence type="predicted"/>
<name>A0A482WTS3_LAOST</name>
<dbReference type="EMBL" id="QKKF02026002">
    <property type="protein sequence ID" value="RZF36696.1"/>
    <property type="molecule type" value="Genomic_DNA"/>
</dbReference>
<dbReference type="STRING" id="195883.A0A482WTS3"/>
<dbReference type="InterPro" id="IPR036291">
    <property type="entry name" value="NAD(P)-bd_dom_sf"/>
</dbReference>
<dbReference type="AlphaFoldDB" id="A0A482WTS3"/>
<dbReference type="SUPFAM" id="SSF51735">
    <property type="entry name" value="NAD(P)-binding Rossmann-fold domains"/>
    <property type="match status" value="1"/>
</dbReference>
<dbReference type="SMR" id="A0A482WTS3"/>
<accession>A0A482WTS3</accession>
<organism evidence="3 4">
    <name type="scientific">Laodelphax striatellus</name>
    <name type="common">Small brown planthopper</name>
    <name type="synonym">Delphax striatella</name>
    <dbReference type="NCBI Taxonomy" id="195883"/>
    <lineage>
        <taxon>Eukaryota</taxon>
        <taxon>Metazoa</taxon>
        <taxon>Ecdysozoa</taxon>
        <taxon>Arthropoda</taxon>
        <taxon>Hexapoda</taxon>
        <taxon>Insecta</taxon>
        <taxon>Pterygota</taxon>
        <taxon>Neoptera</taxon>
        <taxon>Paraneoptera</taxon>
        <taxon>Hemiptera</taxon>
        <taxon>Auchenorrhyncha</taxon>
        <taxon>Fulgoroidea</taxon>
        <taxon>Delphacidae</taxon>
        <taxon>Criomorphinae</taxon>
        <taxon>Laodelphax</taxon>
    </lineage>
</organism>
<keyword evidence="2" id="KW-1133">Transmembrane helix</keyword>
<feature type="transmembrane region" description="Helical" evidence="2">
    <location>
        <begin position="6"/>
        <end position="27"/>
    </location>
</feature>
<dbReference type="PANTHER" id="PTHR43157">
    <property type="entry name" value="PHOSPHATIDYLINOSITOL-GLYCAN BIOSYNTHESIS CLASS F PROTEIN-RELATED"/>
    <property type="match status" value="1"/>
</dbReference>
<keyword evidence="2" id="KW-0812">Transmembrane</keyword>
<evidence type="ECO:0000256" key="1">
    <source>
        <dbReference type="ARBA" id="ARBA00023002"/>
    </source>
</evidence>
<evidence type="ECO:0000313" key="4">
    <source>
        <dbReference type="Proteomes" id="UP000291343"/>
    </source>
</evidence>
<dbReference type="InParanoid" id="A0A482WTS3"/>
<dbReference type="CDD" id="cd05327">
    <property type="entry name" value="retinol-DH_like_SDR_c_like"/>
    <property type="match status" value="1"/>
</dbReference>
<keyword evidence="1" id="KW-0560">Oxidoreductase</keyword>
<dbReference type="GO" id="GO:0016491">
    <property type="term" value="F:oxidoreductase activity"/>
    <property type="evidence" value="ECO:0007669"/>
    <property type="project" value="UniProtKB-KW"/>
</dbReference>
<gene>
    <name evidence="3" type="ORF">LSTR_LSTR010557</name>
</gene>
<sequence>MLEWIADYPFIFYSIVLLVLIKLYNMLTTGKVTNSERLDGKTVLITGANAGIGKLITMELARRGARIIMACRNQETAKQTKEEIIEKTKNDKLVIRKVDLSSLTSIRNFSKEIHETEDRIDILINNAGAYGLRNKKTEDGLNVLMQINHFGPFLLTNLLLDLVKKSTPSRIIFTSSVVNIAAKLDLDDLNFDKHHPYFRVYATSKLCNIMTANYLAKKLEGTGVTVNSLHPGMVKTEIFGNFYNFTGFMTPIFKFFIDFLSKTVEDGSATTVYLATDPIGGKVTGKYFADCSESRILARAAKSGKSLEKLWKISEEMVALKPDERFF</sequence>
<dbReference type="OrthoDB" id="6618549at2759"/>
<keyword evidence="4" id="KW-1185">Reference proteome</keyword>
<evidence type="ECO:0000313" key="3">
    <source>
        <dbReference type="EMBL" id="RZF36696.1"/>
    </source>
</evidence>
<dbReference type="Gene3D" id="3.40.50.720">
    <property type="entry name" value="NAD(P)-binding Rossmann-like Domain"/>
    <property type="match status" value="1"/>
</dbReference>
<protein>
    <submittedName>
        <fullName evidence="3">Uncharacterized protein</fullName>
    </submittedName>
</protein>
<evidence type="ECO:0000256" key="2">
    <source>
        <dbReference type="SAM" id="Phobius"/>
    </source>
</evidence>
<dbReference type="InterPro" id="IPR002347">
    <property type="entry name" value="SDR_fam"/>
</dbReference>
<dbReference type="Pfam" id="PF00106">
    <property type="entry name" value="adh_short"/>
    <property type="match status" value="1"/>
</dbReference>
<dbReference type="Proteomes" id="UP000291343">
    <property type="component" value="Unassembled WGS sequence"/>
</dbReference>
<dbReference type="PANTHER" id="PTHR43157:SF31">
    <property type="entry name" value="PHOSPHATIDYLINOSITOL-GLYCAN BIOSYNTHESIS CLASS F PROTEIN"/>
    <property type="match status" value="1"/>
</dbReference>
<comment type="caution">
    <text evidence="3">The sequence shown here is derived from an EMBL/GenBank/DDBJ whole genome shotgun (WGS) entry which is preliminary data.</text>
</comment>
<keyword evidence="2" id="KW-0472">Membrane</keyword>